<organism evidence="3 4">
    <name type="scientific">Dactylosporangium cerinum</name>
    <dbReference type="NCBI Taxonomy" id="1434730"/>
    <lineage>
        <taxon>Bacteria</taxon>
        <taxon>Bacillati</taxon>
        <taxon>Actinomycetota</taxon>
        <taxon>Actinomycetes</taxon>
        <taxon>Micromonosporales</taxon>
        <taxon>Micromonosporaceae</taxon>
        <taxon>Dactylosporangium</taxon>
    </lineage>
</organism>
<keyword evidence="4" id="KW-1185">Reference proteome</keyword>
<dbReference type="RefSeq" id="WP_380114966.1">
    <property type="nucleotide sequence ID" value="NZ_JBHSIU010000013.1"/>
</dbReference>
<sequence>MTEPVVRGPSIVAPALPPSLLPASPASSPASPADAPPPAGVAERGGGPVAIGLLAIGFALAAAAQYLPWSSINLRAAAIGDPDLAEGDSTPDTIDIDLASLNSGPVVVYLGTLTLALVGIGILLATRGAVRRGAAAGALAMLAGNALVLVGFKQIIDRLGYSPLSSYRLPDDAVHVGAGYPLAAAATAMLAVGAIVAVRGLARRRPVEDHHDGSEPLELTVTPLH</sequence>
<feature type="transmembrane region" description="Helical" evidence="2">
    <location>
        <begin position="49"/>
        <end position="67"/>
    </location>
</feature>
<evidence type="ECO:0000256" key="2">
    <source>
        <dbReference type="SAM" id="Phobius"/>
    </source>
</evidence>
<name>A0ABV9VQS8_9ACTN</name>
<keyword evidence="2" id="KW-0472">Membrane</keyword>
<feature type="transmembrane region" description="Helical" evidence="2">
    <location>
        <begin position="106"/>
        <end position="126"/>
    </location>
</feature>
<feature type="transmembrane region" description="Helical" evidence="2">
    <location>
        <begin position="133"/>
        <end position="156"/>
    </location>
</feature>
<feature type="region of interest" description="Disordered" evidence="1">
    <location>
        <begin position="22"/>
        <end position="41"/>
    </location>
</feature>
<reference evidence="4" key="1">
    <citation type="journal article" date="2019" name="Int. J. Syst. Evol. Microbiol.">
        <title>The Global Catalogue of Microorganisms (GCM) 10K type strain sequencing project: providing services to taxonomists for standard genome sequencing and annotation.</title>
        <authorList>
            <consortium name="The Broad Institute Genomics Platform"/>
            <consortium name="The Broad Institute Genome Sequencing Center for Infectious Disease"/>
            <person name="Wu L."/>
            <person name="Ma J."/>
        </authorList>
    </citation>
    <scope>NUCLEOTIDE SEQUENCE [LARGE SCALE GENOMIC DNA]</scope>
    <source>
        <strain evidence="4">CGMCC 4.7152</strain>
    </source>
</reference>
<accession>A0ABV9VQS8</accession>
<evidence type="ECO:0000313" key="3">
    <source>
        <dbReference type="EMBL" id="MFC4998721.1"/>
    </source>
</evidence>
<feature type="compositionally biased region" description="Low complexity" evidence="1">
    <location>
        <begin position="22"/>
        <end position="33"/>
    </location>
</feature>
<keyword evidence="2" id="KW-0812">Transmembrane</keyword>
<gene>
    <name evidence="3" type="ORF">ACFPIJ_12840</name>
</gene>
<evidence type="ECO:0008006" key="5">
    <source>
        <dbReference type="Google" id="ProtNLM"/>
    </source>
</evidence>
<protein>
    <recommendedName>
        <fullName evidence="5">DUF2567 domain-containing protein</fullName>
    </recommendedName>
</protein>
<evidence type="ECO:0000313" key="4">
    <source>
        <dbReference type="Proteomes" id="UP001595912"/>
    </source>
</evidence>
<dbReference type="Proteomes" id="UP001595912">
    <property type="component" value="Unassembled WGS sequence"/>
</dbReference>
<keyword evidence="2" id="KW-1133">Transmembrane helix</keyword>
<proteinExistence type="predicted"/>
<evidence type="ECO:0000256" key="1">
    <source>
        <dbReference type="SAM" id="MobiDB-lite"/>
    </source>
</evidence>
<dbReference type="EMBL" id="JBHSIU010000013">
    <property type="protein sequence ID" value="MFC4998721.1"/>
    <property type="molecule type" value="Genomic_DNA"/>
</dbReference>
<feature type="transmembrane region" description="Helical" evidence="2">
    <location>
        <begin position="176"/>
        <end position="198"/>
    </location>
</feature>
<comment type="caution">
    <text evidence="3">The sequence shown here is derived from an EMBL/GenBank/DDBJ whole genome shotgun (WGS) entry which is preliminary data.</text>
</comment>